<evidence type="ECO:0008006" key="4">
    <source>
        <dbReference type="Google" id="ProtNLM"/>
    </source>
</evidence>
<organism evidence="2 3">
    <name type="scientific">Arcticibacter tournemirensis</name>
    <dbReference type="NCBI Taxonomy" id="699437"/>
    <lineage>
        <taxon>Bacteria</taxon>
        <taxon>Pseudomonadati</taxon>
        <taxon>Bacteroidota</taxon>
        <taxon>Sphingobacteriia</taxon>
        <taxon>Sphingobacteriales</taxon>
        <taxon>Sphingobacteriaceae</taxon>
        <taxon>Arcticibacter</taxon>
    </lineage>
</organism>
<dbReference type="EMBL" id="RXOC01000001">
    <property type="protein sequence ID" value="RXF72404.1"/>
    <property type="molecule type" value="Genomic_DNA"/>
</dbReference>
<feature type="signal peptide" evidence="1">
    <location>
        <begin position="1"/>
        <end position="15"/>
    </location>
</feature>
<dbReference type="RefSeq" id="WP_128767589.1">
    <property type="nucleotide sequence ID" value="NZ_RXOC01000001.1"/>
</dbReference>
<keyword evidence="1" id="KW-0732">Signal</keyword>
<comment type="caution">
    <text evidence="2">The sequence shown here is derived from an EMBL/GenBank/DDBJ whole genome shotgun (WGS) entry which is preliminary data.</text>
</comment>
<sequence>MKKLLAVTLSIFAFATVSFRPSGSLPAASPKVEAYYFHFTSRCNTCRTIEEQAKKDIEELYPALVKKGKITFKSINLDEGDAKPLAEKLNVKAQTLLIVAGNQKVNITNEGFRYAVGQPDKFKAIIKGKIDELLKQ</sequence>
<dbReference type="Gene3D" id="3.40.30.10">
    <property type="entry name" value="Glutaredoxin"/>
    <property type="match status" value="1"/>
</dbReference>
<dbReference type="AlphaFoldDB" id="A0A4Q0MGB2"/>
<accession>A0A4Q0MGB2</accession>
<gene>
    <name evidence="2" type="ORF">EKH83_01360</name>
</gene>
<name>A0A4Q0MGB2_9SPHI</name>
<protein>
    <recommendedName>
        <fullName evidence="4">Thioredoxin domain-containing protein</fullName>
    </recommendedName>
</protein>
<feature type="chain" id="PRO_5020562898" description="Thioredoxin domain-containing protein" evidence="1">
    <location>
        <begin position="16"/>
        <end position="136"/>
    </location>
</feature>
<dbReference type="Proteomes" id="UP000290848">
    <property type="component" value="Unassembled WGS sequence"/>
</dbReference>
<evidence type="ECO:0000256" key="1">
    <source>
        <dbReference type="SAM" id="SignalP"/>
    </source>
</evidence>
<proteinExistence type="predicted"/>
<evidence type="ECO:0000313" key="3">
    <source>
        <dbReference type="Proteomes" id="UP000290848"/>
    </source>
</evidence>
<dbReference type="InterPro" id="IPR047698">
    <property type="entry name" value="ArsF-like"/>
</dbReference>
<evidence type="ECO:0000313" key="2">
    <source>
        <dbReference type="EMBL" id="RXF72404.1"/>
    </source>
</evidence>
<dbReference type="NCBIfam" id="NF040494">
    <property type="entry name" value="nitrored_ArsF"/>
    <property type="match status" value="1"/>
</dbReference>
<reference evidence="2 3" key="1">
    <citation type="submission" date="2018-12" db="EMBL/GenBank/DDBJ databases">
        <title>The Draft Genome Sequence of the Soil Bacterium Pedobacter tournemirensis R1.</title>
        <authorList>
            <person name="He J."/>
        </authorList>
    </citation>
    <scope>NUCLEOTIDE SEQUENCE [LARGE SCALE GENOMIC DNA]</scope>
    <source>
        <strain evidence="2 3">R1</strain>
    </source>
</reference>